<dbReference type="Gene3D" id="3.90.25.10">
    <property type="entry name" value="UDP-galactose 4-epimerase, domain 1"/>
    <property type="match status" value="1"/>
</dbReference>
<name>A0A3S0JFG5_9BACT</name>
<gene>
    <name evidence="1" type="ORF">EJV47_06255</name>
</gene>
<accession>A0A3S0JFG5</accession>
<protein>
    <submittedName>
        <fullName evidence="1">Uncharacterized protein</fullName>
    </submittedName>
</protein>
<keyword evidence="2" id="KW-1185">Reference proteome</keyword>
<reference evidence="1 2" key="1">
    <citation type="submission" date="2018-12" db="EMBL/GenBank/DDBJ databases">
        <title>Hymenobacter gummosus sp. nov., isolated from a spring.</title>
        <authorList>
            <person name="Nie L."/>
        </authorList>
    </citation>
    <scope>NUCLEOTIDE SEQUENCE [LARGE SCALE GENOMIC DNA]</scope>
    <source>
        <strain evidence="1 2">KCTC 52166</strain>
    </source>
</reference>
<dbReference type="OrthoDB" id="9780595at2"/>
<comment type="caution">
    <text evidence="1">The sequence shown here is derived from an EMBL/GenBank/DDBJ whole genome shotgun (WGS) entry which is preliminary data.</text>
</comment>
<evidence type="ECO:0000313" key="2">
    <source>
        <dbReference type="Proteomes" id="UP000282184"/>
    </source>
</evidence>
<dbReference type="Proteomes" id="UP000282184">
    <property type="component" value="Unassembled WGS sequence"/>
</dbReference>
<dbReference type="RefSeq" id="WP_126692297.1">
    <property type="nucleotide sequence ID" value="NZ_RXOF01000003.1"/>
</dbReference>
<sequence length="68" mass="7472">MRYTDVEPAAFLTQLRARGLPEFVANLSLGFMTDIKHGQESAVTPELAEVLGRQPASLKEGLRELMGL</sequence>
<proteinExistence type="predicted"/>
<dbReference type="AlphaFoldDB" id="A0A3S0JFG5"/>
<organism evidence="1 2">
    <name type="scientific">Hymenobacter gummosus</name>
    <dbReference type="NCBI Taxonomy" id="1776032"/>
    <lineage>
        <taxon>Bacteria</taxon>
        <taxon>Pseudomonadati</taxon>
        <taxon>Bacteroidota</taxon>
        <taxon>Cytophagia</taxon>
        <taxon>Cytophagales</taxon>
        <taxon>Hymenobacteraceae</taxon>
        <taxon>Hymenobacter</taxon>
    </lineage>
</organism>
<evidence type="ECO:0000313" key="1">
    <source>
        <dbReference type="EMBL" id="RTQ51404.1"/>
    </source>
</evidence>
<dbReference type="EMBL" id="RXOF01000003">
    <property type="protein sequence ID" value="RTQ51404.1"/>
    <property type="molecule type" value="Genomic_DNA"/>
</dbReference>